<feature type="compositionally biased region" description="Basic and acidic residues" evidence="1">
    <location>
        <begin position="141"/>
        <end position="158"/>
    </location>
</feature>
<keyword evidence="5" id="KW-1185">Reference proteome</keyword>
<proteinExistence type="predicted"/>
<evidence type="ECO:0000313" key="5">
    <source>
        <dbReference type="Proteomes" id="UP001168528"/>
    </source>
</evidence>
<keyword evidence="2" id="KW-0732">Signal</keyword>
<accession>A0ABT8R422</accession>
<evidence type="ECO:0000313" key="4">
    <source>
        <dbReference type="EMBL" id="MDO1446856.1"/>
    </source>
</evidence>
<evidence type="ECO:0000256" key="2">
    <source>
        <dbReference type="SAM" id="SignalP"/>
    </source>
</evidence>
<feature type="region of interest" description="Disordered" evidence="1">
    <location>
        <begin position="135"/>
        <end position="158"/>
    </location>
</feature>
<dbReference type="RefSeq" id="WP_302037660.1">
    <property type="nucleotide sequence ID" value="NZ_JAUKPO010000005.1"/>
</dbReference>
<dbReference type="Pfam" id="PF13568">
    <property type="entry name" value="OMP_b-brl_2"/>
    <property type="match status" value="1"/>
</dbReference>
<reference evidence="4" key="1">
    <citation type="submission" date="2023-07" db="EMBL/GenBank/DDBJ databases">
        <title>The genome sequence of Rhodocytophaga aerolata KACC 12507.</title>
        <authorList>
            <person name="Zhang X."/>
        </authorList>
    </citation>
    <scope>NUCLEOTIDE SEQUENCE</scope>
    <source>
        <strain evidence="4">KACC 12507</strain>
    </source>
</reference>
<evidence type="ECO:0000256" key="1">
    <source>
        <dbReference type="SAM" id="MobiDB-lite"/>
    </source>
</evidence>
<organism evidence="4 5">
    <name type="scientific">Rhodocytophaga aerolata</name>
    <dbReference type="NCBI Taxonomy" id="455078"/>
    <lineage>
        <taxon>Bacteria</taxon>
        <taxon>Pseudomonadati</taxon>
        <taxon>Bacteroidota</taxon>
        <taxon>Cytophagia</taxon>
        <taxon>Cytophagales</taxon>
        <taxon>Rhodocytophagaceae</taxon>
        <taxon>Rhodocytophaga</taxon>
    </lineage>
</organism>
<dbReference type="InterPro" id="IPR025665">
    <property type="entry name" value="Beta-barrel_OMP_2"/>
</dbReference>
<evidence type="ECO:0000259" key="3">
    <source>
        <dbReference type="Pfam" id="PF13568"/>
    </source>
</evidence>
<dbReference type="Proteomes" id="UP001168528">
    <property type="component" value="Unassembled WGS sequence"/>
</dbReference>
<feature type="domain" description="Outer membrane protein beta-barrel" evidence="3">
    <location>
        <begin position="218"/>
        <end position="340"/>
    </location>
</feature>
<name>A0ABT8R422_9BACT</name>
<sequence>MKRIYLLIALVLGMSSASFSKSNPVHIPENDSIVILFGKNTRIVIYSEDKEELSKLKNYDFNSLLRQVIAVSEATQTGAGRKDTSFVVDGNQVDIKDGHVTVKDKDNETEVTFRVRVGGETDEVTITENDSTTVTIRTRSKPREYSERNKDKWERRSNKSSRRTDNEFVFDLGLNNYLEKDRFPDENNAAYGLRPLGSRYIAVGNEFRTRIGGRKSPLYLKYGLEFSANNFMFNQDVQIQRGPEAVEFADASRDLRKSKLTVWYVSLPVMPMLNFGPRDNAKFRIGVGGYVGYRIHSYSKIMYFDNGKRKEHERDNFYLNNLRYGLVGQVGIGDINLFVKYDLNSLFVDGRGPELNALSFGVRF</sequence>
<dbReference type="EMBL" id="JAUKPO010000005">
    <property type="protein sequence ID" value="MDO1446856.1"/>
    <property type="molecule type" value="Genomic_DNA"/>
</dbReference>
<protein>
    <submittedName>
        <fullName evidence="4">Outer membrane beta-barrel protein</fullName>
    </submittedName>
</protein>
<gene>
    <name evidence="4" type="ORF">Q0590_11365</name>
</gene>
<feature type="signal peptide" evidence="2">
    <location>
        <begin position="1"/>
        <end position="20"/>
    </location>
</feature>
<feature type="chain" id="PRO_5045329908" evidence="2">
    <location>
        <begin position="21"/>
        <end position="364"/>
    </location>
</feature>
<comment type="caution">
    <text evidence="4">The sequence shown here is derived from an EMBL/GenBank/DDBJ whole genome shotgun (WGS) entry which is preliminary data.</text>
</comment>